<keyword evidence="3" id="KW-0804">Transcription</keyword>
<evidence type="ECO:0000256" key="3">
    <source>
        <dbReference type="ARBA" id="ARBA00023163"/>
    </source>
</evidence>
<keyword evidence="2 5" id="KW-0238">DNA-binding</keyword>
<dbReference type="STRING" id="1210063.GCA_001612665_04902"/>
<evidence type="ECO:0000313" key="6">
    <source>
        <dbReference type="Proteomes" id="UP000294856"/>
    </source>
</evidence>
<feature type="domain" description="HTH araC/xylS-type" evidence="4">
    <location>
        <begin position="211"/>
        <end position="308"/>
    </location>
</feature>
<dbReference type="InterPro" id="IPR018060">
    <property type="entry name" value="HTH_AraC"/>
</dbReference>
<proteinExistence type="predicted"/>
<evidence type="ECO:0000259" key="4">
    <source>
        <dbReference type="PROSITE" id="PS01124"/>
    </source>
</evidence>
<gene>
    <name evidence="5" type="ORF">DFR71_1937</name>
</gene>
<dbReference type="Pfam" id="PF12833">
    <property type="entry name" value="HTH_18"/>
    <property type="match status" value="1"/>
</dbReference>
<dbReference type="OrthoDB" id="9799345at2"/>
<dbReference type="GO" id="GO:0043565">
    <property type="term" value="F:sequence-specific DNA binding"/>
    <property type="evidence" value="ECO:0007669"/>
    <property type="project" value="InterPro"/>
</dbReference>
<dbReference type="InterPro" id="IPR018062">
    <property type="entry name" value="HTH_AraC-typ_CS"/>
</dbReference>
<evidence type="ECO:0000313" key="5">
    <source>
        <dbReference type="EMBL" id="TCK00922.1"/>
    </source>
</evidence>
<keyword evidence="1" id="KW-0805">Transcription regulation</keyword>
<organism evidence="5 6">
    <name type="scientific">Nocardia alba</name>
    <dbReference type="NCBI Taxonomy" id="225051"/>
    <lineage>
        <taxon>Bacteria</taxon>
        <taxon>Bacillati</taxon>
        <taxon>Actinomycetota</taxon>
        <taxon>Actinomycetes</taxon>
        <taxon>Mycobacteriales</taxon>
        <taxon>Nocardiaceae</taxon>
        <taxon>Nocardia</taxon>
    </lineage>
</organism>
<accession>A0A4R1G9T8</accession>
<dbReference type="RefSeq" id="WP_067455732.1">
    <property type="nucleotide sequence ID" value="NZ_SMFR01000001.1"/>
</dbReference>
<protein>
    <submittedName>
        <fullName evidence="5">AraC-like DNA-binding protein</fullName>
    </submittedName>
</protein>
<comment type="caution">
    <text evidence="5">The sequence shown here is derived from an EMBL/GenBank/DDBJ whole genome shotgun (WGS) entry which is preliminary data.</text>
</comment>
<dbReference type="PANTHER" id="PTHR46796:SF6">
    <property type="entry name" value="ARAC SUBFAMILY"/>
    <property type="match status" value="1"/>
</dbReference>
<dbReference type="SUPFAM" id="SSF46689">
    <property type="entry name" value="Homeodomain-like"/>
    <property type="match status" value="1"/>
</dbReference>
<dbReference type="SMART" id="SM00342">
    <property type="entry name" value="HTH_ARAC"/>
    <property type="match status" value="1"/>
</dbReference>
<evidence type="ECO:0000256" key="2">
    <source>
        <dbReference type="ARBA" id="ARBA00023125"/>
    </source>
</evidence>
<keyword evidence="6" id="KW-1185">Reference proteome</keyword>
<dbReference type="Gene3D" id="1.10.10.60">
    <property type="entry name" value="Homeodomain-like"/>
    <property type="match status" value="1"/>
</dbReference>
<dbReference type="PROSITE" id="PS01124">
    <property type="entry name" value="HTH_ARAC_FAMILY_2"/>
    <property type="match status" value="1"/>
</dbReference>
<dbReference type="InterPro" id="IPR009057">
    <property type="entry name" value="Homeodomain-like_sf"/>
</dbReference>
<dbReference type="GO" id="GO:0003700">
    <property type="term" value="F:DNA-binding transcription factor activity"/>
    <property type="evidence" value="ECO:0007669"/>
    <property type="project" value="InterPro"/>
</dbReference>
<sequence length="319" mass="34835">MSGESASARLVETMTDPSLEPRRCLGVAAHVKLSNHGSDPVTVDHWRMGDGTWLMCGRYETFAVSARRDHRADPASRLITIAVIATGDWTLTRTGAHAPPPPGEPALIAVDQSRAFDFRAHGGGSAVAVHLTQSRLTLSIETIRRGLDHLDPRLPLYPLVRDHLEQLGTVATTAERLLPELETSTVALIRSLLLNAADSAPAVDQPAAVVAAIERYIACHLDDPGLHANAIAGAHNISTRQLYKIWPHSPLADYIIVRRLERARTTLITHPHLTIAAIGRRHGFTDPTHFTHRFRATFGVAPSHWRRAQNSVTAHRAGP</sequence>
<reference evidence="5 6" key="1">
    <citation type="submission" date="2019-03" db="EMBL/GenBank/DDBJ databases">
        <title>Genomic Encyclopedia of Type Strains, Phase IV (KMG-IV): sequencing the most valuable type-strain genomes for metagenomic binning, comparative biology and taxonomic classification.</title>
        <authorList>
            <person name="Goeker M."/>
        </authorList>
    </citation>
    <scope>NUCLEOTIDE SEQUENCE [LARGE SCALE GENOMIC DNA]</scope>
    <source>
        <strain evidence="5 6">DSM 44684</strain>
    </source>
</reference>
<name>A0A4R1G9T8_9NOCA</name>
<dbReference type="PANTHER" id="PTHR46796">
    <property type="entry name" value="HTH-TYPE TRANSCRIPTIONAL ACTIVATOR RHAS-RELATED"/>
    <property type="match status" value="1"/>
</dbReference>
<dbReference type="AlphaFoldDB" id="A0A4R1G9T8"/>
<dbReference type="PROSITE" id="PS00041">
    <property type="entry name" value="HTH_ARAC_FAMILY_1"/>
    <property type="match status" value="1"/>
</dbReference>
<evidence type="ECO:0000256" key="1">
    <source>
        <dbReference type="ARBA" id="ARBA00023015"/>
    </source>
</evidence>
<dbReference type="InterPro" id="IPR050204">
    <property type="entry name" value="AraC_XylS_family_regulators"/>
</dbReference>
<dbReference type="EMBL" id="SMFR01000001">
    <property type="protein sequence ID" value="TCK00922.1"/>
    <property type="molecule type" value="Genomic_DNA"/>
</dbReference>
<dbReference type="Proteomes" id="UP000294856">
    <property type="component" value="Unassembled WGS sequence"/>
</dbReference>